<feature type="domain" description="NAD-dependent epimerase/dehydratase" evidence="1">
    <location>
        <begin position="17"/>
        <end position="226"/>
    </location>
</feature>
<comment type="caution">
    <text evidence="2">The sequence shown here is derived from an EMBL/GenBank/DDBJ whole genome shotgun (WGS) entry which is preliminary data.</text>
</comment>
<dbReference type="InterPro" id="IPR050177">
    <property type="entry name" value="Lipid_A_modif_metabolic_enz"/>
</dbReference>
<dbReference type="EMBL" id="MPPL01000001">
    <property type="protein sequence ID" value="OKS85241.1"/>
    <property type="molecule type" value="Genomic_DNA"/>
</dbReference>
<dbReference type="InterPro" id="IPR036291">
    <property type="entry name" value="NAD(P)-bd_dom_sf"/>
</dbReference>
<proteinExistence type="predicted"/>
<protein>
    <recommendedName>
        <fullName evidence="1">NAD-dependent epimerase/dehydratase domain-containing protein</fullName>
    </recommendedName>
</protein>
<gene>
    <name evidence="2" type="ORF">RG47T_0685</name>
</gene>
<dbReference type="Pfam" id="PF01370">
    <property type="entry name" value="Epimerase"/>
    <property type="match status" value="1"/>
</dbReference>
<dbReference type="SUPFAM" id="SSF51735">
    <property type="entry name" value="NAD(P)-binding Rossmann-fold domains"/>
    <property type="match status" value="1"/>
</dbReference>
<dbReference type="AlphaFoldDB" id="A0A1Q5ZTZ2"/>
<dbReference type="Gene3D" id="3.40.50.720">
    <property type="entry name" value="NAD(P)-binding Rossmann-like Domain"/>
    <property type="match status" value="1"/>
</dbReference>
<dbReference type="STRING" id="1302689.RG47T_0685"/>
<dbReference type="OrthoDB" id="112777at2"/>
<dbReference type="Proteomes" id="UP000186720">
    <property type="component" value="Unassembled WGS sequence"/>
</dbReference>
<keyword evidence="3" id="KW-1185">Reference proteome</keyword>
<dbReference type="InterPro" id="IPR001509">
    <property type="entry name" value="Epimerase_deHydtase"/>
</dbReference>
<dbReference type="PANTHER" id="PTHR43245:SF13">
    <property type="entry name" value="UDP-D-APIOSE_UDP-D-XYLOSE SYNTHASE 2"/>
    <property type="match status" value="1"/>
</dbReference>
<evidence type="ECO:0000259" key="1">
    <source>
        <dbReference type="Pfam" id="PF01370"/>
    </source>
</evidence>
<accession>A0A1Q5ZTZ2</accession>
<sequence length="320" mass="36424">MVVRLYHTKQKKMIHTIFGAGGPVANALTRQLISHNETIRLVSRRPSTFTGNNINWQKADLLNYAEVLQAAKGSDVIYLCAGLVYNKTIWQQQWPVIMQNMINAAKETNARFIFFDNVYMYGVVNGTMLETTPYNPVSEKGEVRAKIATQLMDEVKQGNIQASIIRGADFYGAESMNSFFDSMVLAKYAKGERAQWIGKPKTLHSFSYLPDCGTALYLLGQTPQSDNQIWHVPTAAPLTGMQFMELAADVFKVKPAYMAINKLMLQLFGLFNPLVKDSVEMYYQYDHDYIFNSDKFEKYFNVKPTTYRDGIITLSQTLFK</sequence>
<dbReference type="PANTHER" id="PTHR43245">
    <property type="entry name" value="BIFUNCTIONAL POLYMYXIN RESISTANCE PROTEIN ARNA"/>
    <property type="match status" value="1"/>
</dbReference>
<reference evidence="2 3" key="1">
    <citation type="submission" date="2016-11" db="EMBL/GenBank/DDBJ databases">
        <title>Whole Genome Sequencing of Mucilaginibacter polytrichastri RG4-7(T) isolated from the moss sample.</title>
        <authorList>
            <person name="Li Y."/>
        </authorList>
    </citation>
    <scope>NUCLEOTIDE SEQUENCE [LARGE SCALE GENOMIC DNA]</scope>
    <source>
        <strain evidence="2 3">RG4-7</strain>
    </source>
</reference>
<organism evidence="2 3">
    <name type="scientific">Mucilaginibacter polytrichastri</name>
    <dbReference type="NCBI Taxonomy" id="1302689"/>
    <lineage>
        <taxon>Bacteria</taxon>
        <taxon>Pseudomonadati</taxon>
        <taxon>Bacteroidota</taxon>
        <taxon>Sphingobacteriia</taxon>
        <taxon>Sphingobacteriales</taxon>
        <taxon>Sphingobacteriaceae</taxon>
        <taxon>Mucilaginibacter</taxon>
    </lineage>
</organism>
<evidence type="ECO:0000313" key="3">
    <source>
        <dbReference type="Proteomes" id="UP000186720"/>
    </source>
</evidence>
<name>A0A1Q5ZTZ2_9SPHI</name>
<evidence type="ECO:0000313" key="2">
    <source>
        <dbReference type="EMBL" id="OKS85241.1"/>
    </source>
</evidence>